<dbReference type="Proteomes" id="UP000276770">
    <property type="component" value="Unassembled WGS sequence"/>
</dbReference>
<dbReference type="InterPro" id="IPR036388">
    <property type="entry name" value="WH-like_DNA-bd_sf"/>
</dbReference>
<proteinExistence type="predicted"/>
<evidence type="ECO:0000313" key="5">
    <source>
        <dbReference type="EMBL" id="RLQ93848.1"/>
    </source>
</evidence>
<keyword evidence="6" id="KW-1185">Reference proteome</keyword>
<dbReference type="Pfam" id="PF01047">
    <property type="entry name" value="MarR"/>
    <property type="match status" value="1"/>
</dbReference>
<gene>
    <name evidence="5" type="ORF">D9X91_16400</name>
</gene>
<dbReference type="InterPro" id="IPR036390">
    <property type="entry name" value="WH_DNA-bd_sf"/>
</dbReference>
<dbReference type="PRINTS" id="PR00598">
    <property type="entry name" value="HTHMARR"/>
</dbReference>
<reference evidence="5 6" key="1">
    <citation type="submission" date="2018-10" db="EMBL/GenBank/DDBJ databases">
        <title>Falsibacillus sp. genome draft.</title>
        <authorList>
            <person name="Shi S."/>
        </authorList>
    </citation>
    <scope>NUCLEOTIDE SEQUENCE [LARGE SCALE GENOMIC DNA]</scope>
    <source>
        <strain evidence="5 6">GY 10110</strain>
    </source>
</reference>
<dbReference type="SMART" id="SM00347">
    <property type="entry name" value="HTH_MARR"/>
    <property type="match status" value="1"/>
</dbReference>
<dbReference type="InterPro" id="IPR000835">
    <property type="entry name" value="HTH_MarR-typ"/>
</dbReference>
<evidence type="ECO:0000259" key="4">
    <source>
        <dbReference type="PROSITE" id="PS50995"/>
    </source>
</evidence>
<keyword evidence="3" id="KW-0804">Transcription</keyword>
<sequence length="150" mass="17409">MTMSENNHIPFIEHELAIFVRRAEATRIANLKYQDIERSTYLLLLHLEENGPMGIKSLADAFQLDLSTLSRQTSSLEAKGYVKRTANPQDARVNLLSITDIGQGQLSEVRELRQEFYSRLLMDWNDEDQEKFGELLQKFNQTVVKYKKSQ</sequence>
<dbReference type="OrthoDB" id="2389730at2"/>
<dbReference type="PANTHER" id="PTHR42756:SF1">
    <property type="entry name" value="TRANSCRIPTIONAL REPRESSOR OF EMRAB OPERON"/>
    <property type="match status" value="1"/>
</dbReference>
<accession>A0A3L7JSL8</accession>
<dbReference type="AlphaFoldDB" id="A0A3L7JSL8"/>
<organism evidence="5 6">
    <name type="scientific">Falsibacillus albus</name>
    <dbReference type="NCBI Taxonomy" id="2478915"/>
    <lineage>
        <taxon>Bacteria</taxon>
        <taxon>Bacillati</taxon>
        <taxon>Bacillota</taxon>
        <taxon>Bacilli</taxon>
        <taxon>Bacillales</taxon>
        <taxon>Bacillaceae</taxon>
        <taxon>Falsibacillus</taxon>
    </lineage>
</organism>
<evidence type="ECO:0000256" key="2">
    <source>
        <dbReference type="ARBA" id="ARBA00023125"/>
    </source>
</evidence>
<comment type="caution">
    <text evidence="5">The sequence shown here is derived from an EMBL/GenBank/DDBJ whole genome shotgun (WGS) entry which is preliminary data.</text>
</comment>
<dbReference type="PANTHER" id="PTHR42756">
    <property type="entry name" value="TRANSCRIPTIONAL REGULATOR, MARR"/>
    <property type="match status" value="1"/>
</dbReference>
<keyword evidence="1" id="KW-0805">Transcription regulation</keyword>
<dbReference type="PROSITE" id="PS50995">
    <property type="entry name" value="HTH_MARR_2"/>
    <property type="match status" value="1"/>
</dbReference>
<evidence type="ECO:0000256" key="3">
    <source>
        <dbReference type="ARBA" id="ARBA00023163"/>
    </source>
</evidence>
<evidence type="ECO:0000313" key="6">
    <source>
        <dbReference type="Proteomes" id="UP000276770"/>
    </source>
</evidence>
<name>A0A3L7JSL8_9BACI</name>
<dbReference type="GO" id="GO:0003700">
    <property type="term" value="F:DNA-binding transcription factor activity"/>
    <property type="evidence" value="ECO:0007669"/>
    <property type="project" value="InterPro"/>
</dbReference>
<evidence type="ECO:0000256" key="1">
    <source>
        <dbReference type="ARBA" id="ARBA00023015"/>
    </source>
</evidence>
<keyword evidence="2" id="KW-0238">DNA-binding</keyword>
<dbReference type="EMBL" id="RCVZ01000012">
    <property type="protein sequence ID" value="RLQ93848.1"/>
    <property type="molecule type" value="Genomic_DNA"/>
</dbReference>
<protein>
    <submittedName>
        <fullName evidence="5">MarR family transcriptional regulator</fullName>
    </submittedName>
</protein>
<feature type="domain" description="HTH marR-type" evidence="4">
    <location>
        <begin position="1"/>
        <end position="141"/>
    </location>
</feature>
<dbReference type="Gene3D" id="1.10.10.10">
    <property type="entry name" value="Winged helix-like DNA-binding domain superfamily/Winged helix DNA-binding domain"/>
    <property type="match status" value="1"/>
</dbReference>
<dbReference type="GO" id="GO:0003677">
    <property type="term" value="F:DNA binding"/>
    <property type="evidence" value="ECO:0007669"/>
    <property type="project" value="UniProtKB-KW"/>
</dbReference>
<dbReference type="SUPFAM" id="SSF46785">
    <property type="entry name" value="Winged helix' DNA-binding domain"/>
    <property type="match status" value="1"/>
</dbReference>